<accession>A0ACB9P5K1</accession>
<dbReference type="EMBL" id="CM042886">
    <property type="protein sequence ID" value="KAI4343204.1"/>
    <property type="molecule type" value="Genomic_DNA"/>
</dbReference>
<protein>
    <submittedName>
        <fullName evidence="1">Uncharacterized protein</fullName>
    </submittedName>
</protein>
<gene>
    <name evidence="1" type="ORF">MLD38_027733</name>
</gene>
<sequence length="579" mass="66109">MFLRMSKRKRYSDYVAWDEHIVCAERGRRVVHYHMKDGSGNSMLAIVGTERSIRHMLYVPTDELLWAFGTGGVINGNKQWRSRREVVALLASLVSTEADTETDSSKDDLTASLKVNVPRTVKSQRSEIVWSGDAWFCAKKLKHYPSFSIHGVKIAVHSFVSILTEEGGFYIGYLEDLYEDKKGIEKVRVRWFINNPDNKQLVSQLKRLQKEVLITPYVQVISAKCVIGQATVLTPRDYDKISAFATQASSAGMLICYRQVKDNKVTPFALTKLRGYLNQEIFSLLYRNYSICQGNPIGSELNMEDDEDLIYDYTLMENAGTDKFRNWEVIQGYGYPDFRPSIPQIQAVKHGPTYPGLKFKVSKIMNKMFLRSEPKVSFSSEVNQKIELLCEDSGIRGCWFRCQILQRSDKRFQVKYNDLLDVDESGNLEEWVPAVKIAPLDKLGIRCPGRNRIRPPPPKDAVNSKFEVGMPVDAWWCDGWWEGVVTQVDSSQLSNLVIYFPGEDKLMRFQGKYVRRSRDWVGNRWVDLKSKPEILTFLTANPCNSFESSLCSIVRSTPEEIPSILGTDVLSPSKDGLTI</sequence>
<keyword evidence="2" id="KW-1185">Reference proteome</keyword>
<reference evidence="2" key="1">
    <citation type="journal article" date="2023" name="Front. Plant Sci.">
        <title>Chromosomal-level genome assembly of Melastoma candidum provides insights into trichome evolution.</title>
        <authorList>
            <person name="Zhong Y."/>
            <person name="Wu W."/>
            <person name="Sun C."/>
            <person name="Zou P."/>
            <person name="Liu Y."/>
            <person name="Dai S."/>
            <person name="Zhou R."/>
        </authorList>
    </citation>
    <scope>NUCLEOTIDE SEQUENCE [LARGE SCALE GENOMIC DNA]</scope>
</reference>
<proteinExistence type="predicted"/>
<evidence type="ECO:0000313" key="2">
    <source>
        <dbReference type="Proteomes" id="UP001057402"/>
    </source>
</evidence>
<name>A0ACB9P5K1_9MYRT</name>
<evidence type="ECO:0000313" key="1">
    <source>
        <dbReference type="EMBL" id="KAI4343204.1"/>
    </source>
</evidence>
<organism evidence="1 2">
    <name type="scientific">Melastoma candidum</name>
    <dbReference type="NCBI Taxonomy" id="119954"/>
    <lineage>
        <taxon>Eukaryota</taxon>
        <taxon>Viridiplantae</taxon>
        <taxon>Streptophyta</taxon>
        <taxon>Embryophyta</taxon>
        <taxon>Tracheophyta</taxon>
        <taxon>Spermatophyta</taxon>
        <taxon>Magnoliopsida</taxon>
        <taxon>eudicotyledons</taxon>
        <taxon>Gunneridae</taxon>
        <taxon>Pentapetalae</taxon>
        <taxon>rosids</taxon>
        <taxon>malvids</taxon>
        <taxon>Myrtales</taxon>
        <taxon>Melastomataceae</taxon>
        <taxon>Melastomatoideae</taxon>
        <taxon>Melastomateae</taxon>
        <taxon>Melastoma</taxon>
    </lineage>
</organism>
<dbReference type="Proteomes" id="UP001057402">
    <property type="component" value="Chromosome 7"/>
</dbReference>
<comment type="caution">
    <text evidence="1">The sequence shown here is derived from an EMBL/GenBank/DDBJ whole genome shotgun (WGS) entry which is preliminary data.</text>
</comment>